<proteinExistence type="predicted"/>
<gene>
    <name evidence="2" type="ORF">DPMN_055822</name>
</gene>
<dbReference type="EMBL" id="JAIWYP010000012">
    <property type="protein sequence ID" value="KAH3729844.1"/>
    <property type="molecule type" value="Genomic_DNA"/>
</dbReference>
<feature type="compositionally biased region" description="Low complexity" evidence="1">
    <location>
        <begin position="187"/>
        <end position="196"/>
    </location>
</feature>
<name>A0A9D4CQM6_DREPO</name>
<feature type="compositionally biased region" description="Low complexity" evidence="1">
    <location>
        <begin position="264"/>
        <end position="286"/>
    </location>
</feature>
<dbReference type="GO" id="GO:0005911">
    <property type="term" value="C:cell-cell junction"/>
    <property type="evidence" value="ECO:0007669"/>
    <property type="project" value="InterPro"/>
</dbReference>
<reference evidence="2" key="1">
    <citation type="journal article" date="2019" name="bioRxiv">
        <title>The Genome of the Zebra Mussel, Dreissena polymorpha: A Resource for Invasive Species Research.</title>
        <authorList>
            <person name="McCartney M.A."/>
            <person name="Auch B."/>
            <person name="Kono T."/>
            <person name="Mallez S."/>
            <person name="Zhang Y."/>
            <person name="Obille A."/>
            <person name="Becker A."/>
            <person name="Abrahante J.E."/>
            <person name="Garbe J."/>
            <person name="Badalamenti J.P."/>
            <person name="Herman A."/>
            <person name="Mangelson H."/>
            <person name="Liachko I."/>
            <person name="Sullivan S."/>
            <person name="Sone E.D."/>
            <person name="Koren S."/>
            <person name="Silverstein K.A.T."/>
            <person name="Beckman K.B."/>
            <person name="Gohl D.M."/>
        </authorList>
    </citation>
    <scope>NUCLEOTIDE SEQUENCE</scope>
    <source>
        <strain evidence="2">Duluth1</strain>
        <tissue evidence="2">Whole animal</tissue>
    </source>
</reference>
<dbReference type="PANTHER" id="PTHR10398">
    <property type="entry name" value="AFADIN"/>
    <property type="match status" value="1"/>
</dbReference>
<feature type="compositionally biased region" description="Polar residues" evidence="1">
    <location>
        <begin position="253"/>
        <end position="263"/>
    </location>
</feature>
<feature type="compositionally biased region" description="Low complexity" evidence="1">
    <location>
        <begin position="127"/>
        <end position="142"/>
    </location>
</feature>
<dbReference type="Proteomes" id="UP000828390">
    <property type="component" value="Unassembled WGS sequence"/>
</dbReference>
<dbReference type="PANTHER" id="PTHR10398:SF2">
    <property type="entry name" value="AFADIN"/>
    <property type="match status" value="1"/>
</dbReference>
<feature type="region of interest" description="Disordered" evidence="1">
    <location>
        <begin position="23"/>
        <end position="368"/>
    </location>
</feature>
<organism evidence="2 3">
    <name type="scientific">Dreissena polymorpha</name>
    <name type="common">Zebra mussel</name>
    <name type="synonym">Mytilus polymorpha</name>
    <dbReference type="NCBI Taxonomy" id="45954"/>
    <lineage>
        <taxon>Eukaryota</taxon>
        <taxon>Metazoa</taxon>
        <taxon>Spiralia</taxon>
        <taxon>Lophotrochozoa</taxon>
        <taxon>Mollusca</taxon>
        <taxon>Bivalvia</taxon>
        <taxon>Autobranchia</taxon>
        <taxon>Heteroconchia</taxon>
        <taxon>Euheterodonta</taxon>
        <taxon>Imparidentia</taxon>
        <taxon>Neoheterodontei</taxon>
        <taxon>Myida</taxon>
        <taxon>Dreissenoidea</taxon>
        <taxon>Dreissenidae</taxon>
        <taxon>Dreissena</taxon>
    </lineage>
</organism>
<reference evidence="2" key="2">
    <citation type="submission" date="2020-11" db="EMBL/GenBank/DDBJ databases">
        <authorList>
            <person name="McCartney M.A."/>
            <person name="Auch B."/>
            <person name="Kono T."/>
            <person name="Mallez S."/>
            <person name="Becker A."/>
            <person name="Gohl D.M."/>
            <person name="Silverstein K.A.T."/>
            <person name="Koren S."/>
            <person name="Bechman K.B."/>
            <person name="Herman A."/>
            <person name="Abrahante J.E."/>
            <person name="Garbe J."/>
        </authorList>
    </citation>
    <scope>NUCLEOTIDE SEQUENCE</scope>
    <source>
        <strain evidence="2">Duluth1</strain>
        <tissue evidence="2">Whole animal</tissue>
    </source>
</reference>
<feature type="compositionally biased region" description="Low complexity" evidence="1">
    <location>
        <begin position="218"/>
        <end position="243"/>
    </location>
</feature>
<dbReference type="InterPro" id="IPR028842">
    <property type="entry name" value="Afadin"/>
</dbReference>
<evidence type="ECO:0000313" key="2">
    <source>
        <dbReference type="EMBL" id="KAH3729844.1"/>
    </source>
</evidence>
<accession>A0A9D4CQM6</accession>
<feature type="compositionally biased region" description="Basic and acidic residues" evidence="1">
    <location>
        <begin position="23"/>
        <end position="119"/>
    </location>
</feature>
<keyword evidence="3" id="KW-1185">Reference proteome</keyword>
<evidence type="ECO:0000313" key="3">
    <source>
        <dbReference type="Proteomes" id="UP000828390"/>
    </source>
</evidence>
<sequence length="368" mass="43106">MSWTEFNELDRVQSFLCVVPRRRGEQHQREIEENLRQQRAEEERLREKKRQEEERRKEMEKQRQRELQAQKDAEEARAREEIRRQEQEYQRQQRAEQERRRREEEREIRVPDERRRLETMNHQQAMNHQQPNPYYQQYENLPAQGSPKGAPPQDPRYGQQPYGQNVPAPYGNRPGMNEQFNGGYRVNNGNPNLNPNVSSQLRGSQESIPKKTVSFNTQEPPRSPVVSQPPQQPQPQSSYQPFQRAYMPPAEQPRTSYSPSSQLGPQPAQPVSGQPVSSSPAVNNNNDVKYRTQETTPTVIGSQEVYRDPRSRIEAKLANKNKQNTDRLSFRDKMKFFAAEAGENTPKEKPKASTSQRRIESQLLYNGQ</sequence>
<feature type="compositionally biased region" description="Basic and acidic residues" evidence="1">
    <location>
        <begin position="305"/>
        <end position="335"/>
    </location>
</feature>
<dbReference type="AlphaFoldDB" id="A0A9D4CQM6"/>
<evidence type="ECO:0000256" key="1">
    <source>
        <dbReference type="SAM" id="MobiDB-lite"/>
    </source>
</evidence>
<feature type="compositionally biased region" description="Polar residues" evidence="1">
    <location>
        <begin position="197"/>
        <end position="217"/>
    </location>
</feature>
<comment type="caution">
    <text evidence="2">The sequence shown here is derived from an EMBL/GenBank/DDBJ whole genome shotgun (WGS) entry which is preliminary data.</text>
</comment>
<protein>
    <submittedName>
        <fullName evidence="2">Uncharacterized protein</fullName>
    </submittedName>
</protein>